<gene>
    <name evidence="2" type="ORF">UFOPK3954_02250</name>
</gene>
<dbReference type="Gene3D" id="3.30.428.10">
    <property type="entry name" value="HIT-like"/>
    <property type="match status" value="1"/>
</dbReference>
<sequence>MVPGPARSAGRVIRTIHHMATIFTKIIDGQIPGTFVWRDEHCVAFMSINPIAPGHVLVVPRAEIDHWIDCPDDLVAHLYRVSHVIGRAQQAAFPCERVGLIVAGFEVPHTHIHLIPTRSMADLSFANAAASVGREELGASANAIRAELVRVGRTEVSD</sequence>
<feature type="domain" description="HIT" evidence="1">
    <location>
        <begin position="22"/>
        <end position="125"/>
    </location>
</feature>
<dbReference type="PROSITE" id="PS51084">
    <property type="entry name" value="HIT_2"/>
    <property type="match status" value="1"/>
</dbReference>
<dbReference type="InterPro" id="IPR011146">
    <property type="entry name" value="HIT-like"/>
</dbReference>
<evidence type="ECO:0000259" key="1">
    <source>
        <dbReference type="PROSITE" id="PS51084"/>
    </source>
</evidence>
<dbReference type="PANTHER" id="PTHR46648:SF1">
    <property type="entry name" value="ADENOSINE 5'-MONOPHOSPHORAMIDASE HNT1"/>
    <property type="match status" value="1"/>
</dbReference>
<dbReference type="Pfam" id="PF01230">
    <property type="entry name" value="HIT"/>
    <property type="match status" value="1"/>
</dbReference>
<dbReference type="InterPro" id="IPR036265">
    <property type="entry name" value="HIT-like_sf"/>
</dbReference>
<dbReference type="PANTHER" id="PTHR46648">
    <property type="entry name" value="HIT FAMILY PROTEIN 1"/>
    <property type="match status" value="1"/>
</dbReference>
<dbReference type="SUPFAM" id="SSF54197">
    <property type="entry name" value="HIT-like"/>
    <property type="match status" value="1"/>
</dbReference>
<dbReference type="EMBL" id="CAFBON010000321">
    <property type="protein sequence ID" value="CAB5009803.1"/>
    <property type="molecule type" value="Genomic_DNA"/>
</dbReference>
<proteinExistence type="predicted"/>
<dbReference type="GO" id="GO:0003824">
    <property type="term" value="F:catalytic activity"/>
    <property type="evidence" value="ECO:0007669"/>
    <property type="project" value="InterPro"/>
</dbReference>
<reference evidence="2" key="1">
    <citation type="submission" date="2020-05" db="EMBL/GenBank/DDBJ databases">
        <authorList>
            <person name="Chiriac C."/>
            <person name="Salcher M."/>
            <person name="Ghai R."/>
            <person name="Kavagutti S V."/>
        </authorList>
    </citation>
    <scope>NUCLEOTIDE SEQUENCE</scope>
</reference>
<name>A0A6J7Q2J1_9ZZZZ</name>
<protein>
    <submittedName>
        <fullName evidence="2">Unannotated protein</fullName>
    </submittedName>
</protein>
<dbReference type="InterPro" id="IPR001310">
    <property type="entry name" value="Histidine_triad_HIT"/>
</dbReference>
<accession>A0A6J7Q2J1</accession>
<dbReference type="AlphaFoldDB" id="A0A6J7Q2J1"/>
<evidence type="ECO:0000313" key="2">
    <source>
        <dbReference type="EMBL" id="CAB5009803.1"/>
    </source>
</evidence>
<organism evidence="2">
    <name type="scientific">freshwater metagenome</name>
    <dbReference type="NCBI Taxonomy" id="449393"/>
    <lineage>
        <taxon>unclassified sequences</taxon>
        <taxon>metagenomes</taxon>
        <taxon>ecological metagenomes</taxon>
    </lineage>
</organism>
<dbReference type="GO" id="GO:0009117">
    <property type="term" value="P:nucleotide metabolic process"/>
    <property type="evidence" value="ECO:0007669"/>
    <property type="project" value="TreeGrafter"/>
</dbReference>
<dbReference type="PRINTS" id="PR00332">
    <property type="entry name" value="HISTRIAD"/>
</dbReference>